<dbReference type="Proteomes" id="UP000664032">
    <property type="component" value="Unassembled WGS sequence"/>
</dbReference>
<sequence length="976" mass="109555">MVFWAALNIESGLLDSIPAPLVTLSIFQTEDDSDSDFKSGPYIPTPAKPKKRTRKSSSSTLPQKRRKATKNIESDEEEEFIPNVHERKKELLVIFEDDEEDEQELDEESSDHSKYSDESKTSDPIGFLNLSARSLKKELERDNRTDSVTESESCAEGSSIQTSQANQSARISAPVHKQTTTEGYEPDSVTESESDAEAASQVPPKATKASHYLSAVARGKRPQASTQESDSVTESESESESEPQPISKPKALSRRPGFVLQPGQQLASYYLDEQKTAKIPSTLNPFLREYQREGVQFLYRQYAAGKGGLLGDDMGLKTGFSTDKHRRKQYVSRLQDNKDWRKHMPKADKKWPTCIIIAPSSVTGNWEQEFRKWGYFEVGLYMGPKRADVLKDFKLGRLDVLVTSFEIASRDIEELYDLAFTCIIIDEAHRLKDKNTQLSTSCSRFLTPLRYGLTGTAIQNNYNEFWALLDWTNPGEVGTLKQWKHYVTTPLVKAQSATATEDEQVIGSAVAAVLRDKLLPEFFLRRTKDIIKDQVLDTLLNEWRKDKTNKVLVFTKSVKLLNIVEDYLKAKLRYTYLKLDGSTKQELRMGLVDKFNKDPDIFLFLISTAAGGTGLNLTGANKVVVFGELLYYGLPPFPGVLTPQTSPQDPNWNPALDLQAMDRAFRIGQLRDVTVYRLLAAGSVEELIYARQIYKQQQMAIGYNASIQTRYFEGVQGDNAKKGELFGLENIFKLHEGAVATKHVIEKAHIAELDWALANMEKQTGKKIKSSNELAHVNEEEAVFLKEDKKDSLKGLGSLLFDDSVPQPKKGSNTIDETIKQIGVRYIHHNDKILEPSHVQAMQLKISIENLKKKRREAKAAKAGSAASGSKYGKRKGKQKDEGISKEKEKPKPAAVWPPPNRGKNRKKTTVPVPSQLEMRREALVDSGAINCEADIYDFAQKFVAMCPEEQLEVLRLVDQAAEEVAKKRAAGSSSD</sequence>
<comment type="caution">
    <text evidence="1">The sequence shown here is derived from an EMBL/GenBank/DDBJ whole genome shotgun (WGS) entry which is preliminary data.</text>
</comment>
<evidence type="ECO:0000313" key="1">
    <source>
        <dbReference type="EMBL" id="KAH9476908.1"/>
    </source>
</evidence>
<protein>
    <submittedName>
        <fullName evidence="1">DNA excision repair protein ERCC-6-like 2</fullName>
    </submittedName>
</protein>
<accession>A0ACB8GMZ4</accession>
<name>A0ACB8GMZ4_PSICU</name>
<gene>
    <name evidence="1" type="ORF">JR316_0010824</name>
</gene>
<organism evidence="1 2">
    <name type="scientific">Psilocybe cubensis</name>
    <name type="common">Psychedelic mushroom</name>
    <name type="synonym">Stropharia cubensis</name>
    <dbReference type="NCBI Taxonomy" id="181762"/>
    <lineage>
        <taxon>Eukaryota</taxon>
        <taxon>Fungi</taxon>
        <taxon>Dikarya</taxon>
        <taxon>Basidiomycota</taxon>
        <taxon>Agaricomycotina</taxon>
        <taxon>Agaricomycetes</taxon>
        <taxon>Agaricomycetidae</taxon>
        <taxon>Agaricales</taxon>
        <taxon>Agaricineae</taxon>
        <taxon>Strophariaceae</taxon>
        <taxon>Psilocybe</taxon>
    </lineage>
</organism>
<proteinExistence type="predicted"/>
<dbReference type="EMBL" id="JAFIQS020000010">
    <property type="protein sequence ID" value="KAH9476908.1"/>
    <property type="molecule type" value="Genomic_DNA"/>
</dbReference>
<evidence type="ECO:0000313" key="2">
    <source>
        <dbReference type="Proteomes" id="UP000664032"/>
    </source>
</evidence>
<reference evidence="1" key="1">
    <citation type="submission" date="2021-10" db="EMBL/GenBank/DDBJ databases">
        <title>Psilocybe cubensis genome.</title>
        <authorList>
            <person name="Mckernan K.J."/>
            <person name="Crawford S."/>
            <person name="Trippe A."/>
            <person name="Kane L.T."/>
            <person name="Mclaughlin S."/>
        </authorList>
    </citation>
    <scope>NUCLEOTIDE SEQUENCE</scope>
    <source>
        <strain evidence="1">MGC-MH-2018</strain>
    </source>
</reference>
<keyword evidence="2" id="KW-1185">Reference proteome</keyword>